<evidence type="ECO:0000313" key="1">
    <source>
        <dbReference type="EMBL" id="MBM6913204.1"/>
    </source>
</evidence>
<evidence type="ECO:0000313" key="2">
    <source>
        <dbReference type="Proteomes" id="UP000707138"/>
    </source>
</evidence>
<proteinExistence type="predicted"/>
<protein>
    <submittedName>
        <fullName evidence="1">Uncharacterized protein</fullName>
    </submittedName>
</protein>
<organism evidence="1 2">
    <name type="scientific">Veillonella magna</name>
    <dbReference type="NCBI Taxonomy" id="464322"/>
    <lineage>
        <taxon>Bacteria</taxon>
        <taxon>Bacillati</taxon>
        <taxon>Bacillota</taxon>
        <taxon>Negativicutes</taxon>
        <taxon>Veillonellales</taxon>
        <taxon>Veillonellaceae</taxon>
        <taxon>Veillonella</taxon>
    </lineage>
</organism>
<gene>
    <name evidence="1" type="ORF">H6A01_07710</name>
</gene>
<dbReference type="EMBL" id="JACJLA010000014">
    <property type="protein sequence ID" value="MBM6913204.1"/>
    <property type="molecule type" value="Genomic_DNA"/>
</dbReference>
<reference evidence="1 2" key="1">
    <citation type="journal article" date="2021" name="Sci. Rep.">
        <title>The distribution of antibiotic resistance genes in chicken gut microbiota commensals.</title>
        <authorList>
            <person name="Juricova H."/>
            <person name="Matiasovicova J."/>
            <person name="Kubasova T."/>
            <person name="Cejkova D."/>
            <person name="Rychlik I."/>
        </authorList>
    </citation>
    <scope>NUCLEOTIDE SEQUENCE [LARGE SCALE GENOMIC DNA]</scope>
    <source>
        <strain evidence="1 2">An537</strain>
    </source>
</reference>
<name>A0ABS2GJ40_9FIRM</name>
<sequence>MSRIRTLSNRLSVLGYSGFEISHIINNAAGGKHLHALTHSQLHEVARQLEEYVALGTEYVASYSK</sequence>
<keyword evidence="2" id="KW-1185">Reference proteome</keyword>
<dbReference type="Proteomes" id="UP000707138">
    <property type="component" value="Unassembled WGS sequence"/>
</dbReference>
<comment type="caution">
    <text evidence="1">The sequence shown here is derived from an EMBL/GenBank/DDBJ whole genome shotgun (WGS) entry which is preliminary data.</text>
</comment>
<dbReference type="RefSeq" id="WP_028255607.1">
    <property type="nucleotide sequence ID" value="NZ_CALXQD010000002.1"/>
</dbReference>
<accession>A0ABS2GJ40</accession>